<proteinExistence type="predicted"/>
<dbReference type="AlphaFoldDB" id="A0A147EVF3"/>
<dbReference type="OrthoDB" id="3169698at2"/>
<feature type="transmembrane region" description="Helical" evidence="1">
    <location>
        <begin position="39"/>
        <end position="59"/>
    </location>
</feature>
<evidence type="ECO:0000313" key="3">
    <source>
        <dbReference type="Proteomes" id="UP000075025"/>
    </source>
</evidence>
<keyword evidence="1" id="KW-0472">Membrane</keyword>
<dbReference type="Pfam" id="PF20176">
    <property type="entry name" value="DUF6541"/>
    <property type="match status" value="1"/>
</dbReference>
<feature type="transmembrane region" description="Helical" evidence="1">
    <location>
        <begin position="65"/>
        <end position="85"/>
    </location>
</feature>
<keyword evidence="1" id="KW-1133">Transmembrane helix</keyword>
<dbReference type="RefSeq" id="WP_058624285.1">
    <property type="nucleotide sequence ID" value="NZ_LDRT01000079.1"/>
</dbReference>
<evidence type="ECO:0000256" key="1">
    <source>
        <dbReference type="SAM" id="Phobius"/>
    </source>
</evidence>
<feature type="transmembrane region" description="Helical" evidence="1">
    <location>
        <begin position="190"/>
        <end position="209"/>
    </location>
</feature>
<dbReference type="InterPro" id="IPR046671">
    <property type="entry name" value="DUF6541"/>
</dbReference>
<feature type="transmembrane region" description="Helical" evidence="1">
    <location>
        <begin position="468"/>
        <end position="487"/>
    </location>
</feature>
<feature type="transmembrane region" description="Helical" evidence="1">
    <location>
        <begin position="12"/>
        <end position="32"/>
    </location>
</feature>
<evidence type="ECO:0000313" key="2">
    <source>
        <dbReference type="EMBL" id="KTR93587.1"/>
    </source>
</evidence>
<feature type="transmembrane region" description="Helical" evidence="1">
    <location>
        <begin position="434"/>
        <end position="456"/>
    </location>
</feature>
<dbReference type="PATRIC" id="fig|2033.6.peg.3654"/>
<comment type="caution">
    <text evidence="2">The sequence shown here is derived from an EMBL/GenBank/DDBJ whole genome shotgun (WGS) entry which is preliminary data.</text>
</comment>
<dbReference type="EMBL" id="LDRT01000079">
    <property type="protein sequence ID" value="KTR93587.1"/>
    <property type="molecule type" value="Genomic_DNA"/>
</dbReference>
<feature type="transmembrane region" description="Helical" evidence="1">
    <location>
        <begin position="393"/>
        <end position="414"/>
    </location>
</feature>
<protein>
    <submittedName>
        <fullName evidence="2">Uncharacterized protein</fullName>
    </submittedName>
</protein>
<gene>
    <name evidence="2" type="ORF">NS220_12040</name>
</gene>
<feature type="transmembrane region" description="Helical" evidence="1">
    <location>
        <begin position="97"/>
        <end position="120"/>
    </location>
</feature>
<feature type="transmembrane region" description="Helical" evidence="1">
    <location>
        <begin position="216"/>
        <end position="237"/>
    </location>
</feature>
<keyword evidence="1" id="KW-0812">Transmembrane</keyword>
<reference evidence="2 3" key="1">
    <citation type="journal article" date="2016" name="Front. Microbiol.">
        <title>Genomic Resource of Rice Seed Associated Bacteria.</title>
        <authorList>
            <person name="Midha S."/>
            <person name="Bansal K."/>
            <person name="Sharma S."/>
            <person name="Kumar N."/>
            <person name="Patil P.P."/>
            <person name="Chaudhry V."/>
            <person name="Patil P.B."/>
        </authorList>
    </citation>
    <scope>NUCLEOTIDE SEQUENCE [LARGE SCALE GENOMIC DNA]</scope>
    <source>
        <strain evidence="2 3">NS220</strain>
    </source>
</reference>
<feature type="transmembrane region" description="Helical" evidence="1">
    <location>
        <begin position="267"/>
        <end position="284"/>
    </location>
</feature>
<feature type="transmembrane region" description="Helical" evidence="1">
    <location>
        <begin position="290"/>
        <end position="310"/>
    </location>
</feature>
<feature type="transmembrane region" description="Helical" evidence="1">
    <location>
        <begin position="243"/>
        <end position="260"/>
    </location>
</feature>
<accession>A0A147EVF3</accession>
<organism evidence="2 3">
    <name type="scientific">Microbacterium testaceum</name>
    <name type="common">Aureobacterium testaceum</name>
    <name type="synonym">Brevibacterium testaceum</name>
    <dbReference type="NCBI Taxonomy" id="2033"/>
    <lineage>
        <taxon>Bacteria</taxon>
        <taxon>Bacillati</taxon>
        <taxon>Actinomycetota</taxon>
        <taxon>Actinomycetes</taxon>
        <taxon>Micrococcales</taxon>
        <taxon>Microbacteriaceae</taxon>
        <taxon>Microbacterium</taxon>
    </lineage>
</organism>
<feature type="transmembrane region" description="Helical" evidence="1">
    <location>
        <begin position="368"/>
        <end position="386"/>
    </location>
</feature>
<feature type="transmembrane region" description="Helical" evidence="1">
    <location>
        <begin position="317"/>
        <end position="339"/>
    </location>
</feature>
<name>A0A147EVF3_MICTE</name>
<dbReference type="Proteomes" id="UP000075025">
    <property type="component" value="Unassembled WGS sequence"/>
</dbReference>
<sequence>MGDWISAVPSFLVAVLVLILPGAAVIAAGWGVRSPQRLLLAPAISVTLAAAASTIAHFVGLRWNLLPLALLTLVVVGIGLLLRRGTGADPAPTGPRTVLTAGLALVATAAITTVMFARAFGSPDNIAQRFDNIVHLNAIALAVHNGDASGFQIGATSDIGFYPNGWHAITTLVVELTGASIPVAVNGANLAFVSVLWPASIMALVGALFAQRRTAYITAAALSAGFGAFPALFFNWGVLYPNLVGYAMVPAALSTVVTALDDRGRPALTRALLLVALLAGGVFLGHPNAFLALLAFAAASVIGILSVRAFEARTRASVIGVGVAVVGFGLVMAVVWSIFRTGAEHSGWAPWQNLAQSAGEGLLASPRGFTPTIVAVVLLAAGAVAVARRPRWIPVLAVFGVAVVLFMVVSGLRIDSPVRQALTNPWYNDANRLAALLPLAAIPVATLGALAIVDVARGWATRWSFPRWARRTASAVAILVVFSVVLGPNVRIALSQVHEAYAYTDDALILSGDEHALLERLDDETPDDALIIGSPRTGTSLALALADREVTQRHVFGSPSPELLFLNTHLRDIDTDPAVCSTVDRLGIDYVLDFGRRDVIDDPNGATAYDGIQDLVPSAHLVLVDSQGPEARLFRIEGC</sequence>